<accession>A0A9P5HB68</accession>
<sequence length="212" mass="22769">MAVAVLADNGALSSWVGEHEDVPKQCLGDDRGTISALKGEFDAFKLLSLSISTSAMNSRGTDGGFPLRNACLWIPDVPPKHFLLSSASDETKVIAYANINAPLSPVVFGGPDGKDLFKLVEVLVWVYDVGIITGFEFVYTDSSRRSFGMLGPFSGGMSSLPPERQRVALRIDGPGGERIESIQIQRRDTNQPREGGIVATTSGYSGPFMEPD</sequence>
<evidence type="ECO:0000259" key="2">
    <source>
        <dbReference type="Pfam" id="PF24539"/>
    </source>
</evidence>
<proteinExistence type="predicted"/>
<keyword evidence="4" id="KW-1185">Reference proteome</keyword>
<dbReference type="AlphaFoldDB" id="A0A9P5HB68"/>
<dbReference type="Proteomes" id="UP000722485">
    <property type="component" value="Unassembled WGS sequence"/>
</dbReference>
<gene>
    <name evidence="3" type="ORF">G7Z17_g5291</name>
</gene>
<comment type="caution">
    <text evidence="3">The sequence shown here is derived from an EMBL/GenBank/DDBJ whole genome shotgun (WGS) entry which is preliminary data.</text>
</comment>
<evidence type="ECO:0000256" key="1">
    <source>
        <dbReference type="SAM" id="MobiDB-lite"/>
    </source>
</evidence>
<dbReference type="InterPro" id="IPR056021">
    <property type="entry name" value="DUF7600"/>
</dbReference>
<reference evidence="3" key="1">
    <citation type="submission" date="2020-03" db="EMBL/GenBank/DDBJ databases">
        <title>Draft Genome Sequence of Cylindrodendrum hubeiense.</title>
        <authorList>
            <person name="Buettner E."/>
            <person name="Kellner H."/>
        </authorList>
    </citation>
    <scope>NUCLEOTIDE SEQUENCE</scope>
    <source>
        <strain evidence="3">IHI 201604</strain>
    </source>
</reference>
<name>A0A9P5HB68_9HYPO</name>
<feature type="region of interest" description="Disordered" evidence="1">
    <location>
        <begin position="187"/>
        <end position="212"/>
    </location>
</feature>
<protein>
    <recommendedName>
        <fullName evidence="2">DUF7600 domain-containing protein</fullName>
    </recommendedName>
</protein>
<feature type="domain" description="DUF7600" evidence="2">
    <location>
        <begin position="2"/>
        <end position="55"/>
    </location>
</feature>
<evidence type="ECO:0000313" key="3">
    <source>
        <dbReference type="EMBL" id="KAF7551069.1"/>
    </source>
</evidence>
<dbReference type="EMBL" id="JAANBB010000085">
    <property type="protein sequence ID" value="KAF7551069.1"/>
    <property type="molecule type" value="Genomic_DNA"/>
</dbReference>
<organism evidence="3 4">
    <name type="scientific">Cylindrodendrum hubeiense</name>
    <dbReference type="NCBI Taxonomy" id="595255"/>
    <lineage>
        <taxon>Eukaryota</taxon>
        <taxon>Fungi</taxon>
        <taxon>Dikarya</taxon>
        <taxon>Ascomycota</taxon>
        <taxon>Pezizomycotina</taxon>
        <taxon>Sordariomycetes</taxon>
        <taxon>Hypocreomycetidae</taxon>
        <taxon>Hypocreales</taxon>
        <taxon>Nectriaceae</taxon>
        <taxon>Cylindrodendrum</taxon>
    </lineage>
</organism>
<dbReference type="OrthoDB" id="5273847at2759"/>
<dbReference type="Pfam" id="PF24539">
    <property type="entry name" value="DUF7600"/>
    <property type="match status" value="1"/>
</dbReference>
<evidence type="ECO:0000313" key="4">
    <source>
        <dbReference type="Proteomes" id="UP000722485"/>
    </source>
</evidence>